<evidence type="ECO:0000256" key="5">
    <source>
        <dbReference type="ARBA" id="ARBA00023010"/>
    </source>
</evidence>
<keyword evidence="7" id="KW-0813">Transport</keyword>
<comment type="function">
    <text evidence="7">Part of the twin-arginine translocation (Tat) system that transports large folded proteins containing a characteristic twin-arginine motif in their signal peptide across membranes. Together with TatB, TatC is part of a receptor directly interacting with Tat signal peptides.</text>
</comment>
<dbReference type="GO" id="GO:0043953">
    <property type="term" value="P:protein transport by the Tat complex"/>
    <property type="evidence" value="ECO:0007669"/>
    <property type="project" value="UniProtKB-UniRule"/>
</dbReference>
<dbReference type="GO" id="GO:0009977">
    <property type="term" value="F:proton motive force dependent protein transmembrane transporter activity"/>
    <property type="evidence" value="ECO:0007669"/>
    <property type="project" value="TreeGrafter"/>
</dbReference>
<feature type="transmembrane region" description="Helical" evidence="7">
    <location>
        <begin position="161"/>
        <end position="187"/>
    </location>
</feature>
<dbReference type="GO" id="GO:0065002">
    <property type="term" value="P:intracellular protein transmembrane transport"/>
    <property type="evidence" value="ECO:0007669"/>
    <property type="project" value="TreeGrafter"/>
</dbReference>
<dbReference type="Pfam" id="PF00902">
    <property type="entry name" value="TatC"/>
    <property type="match status" value="1"/>
</dbReference>
<evidence type="ECO:0000256" key="3">
    <source>
        <dbReference type="ARBA" id="ARBA00022927"/>
    </source>
</evidence>
<name>A0A6J4RHG6_9ACTN</name>
<evidence type="ECO:0000256" key="2">
    <source>
        <dbReference type="ARBA" id="ARBA00022692"/>
    </source>
</evidence>
<dbReference type="AlphaFoldDB" id="A0A6J4RHG6"/>
<dbReference type="PANTHER" id="PTHR30371">
    <property type="entry name" value="SEC-INDEPENDENT PROTEIN TRANSLOCASE PROTEIN TATC"/>
    <property type="match status" value="1"/>
</dbReference>
<feature type="compositionally biased region" description="Acidic residues" evidence="8">
    <location>
        <begin position="336"/>
        <end position="355"/>
    </location>
</feature>
<evidence type="ECO:0000256" key="7">
    <source>
        <dbReference type="HAMAP-Rule" id="MF_00902"/>
    </source>
</evidence>
<feature type="transmembrane region" description="Helical" evidence="7">
    <location>
        <begin position="280"/>
        <end position="297"/>
    </location>
</feature>
<dbReference type="NCBIfam" id="TIGR00945">
    <property type="entry name" value="tatC"/>
    <property type="match status" value="1"/>
</dbReference>
<protein>
    <recommendedName>
        <fullName evidence="7">Sec-independent protein translocase protein TatC</fullName>
    </recommendedName>
</protein>
<evidence type="ECO:0000256" key="6">
    <source>
        <dbReference type="ARBA" id="ARBA00023136"/>
    </source>
</evidence>
<keyword evidence="5 7" id="KW-0811">Translocation</keyword>
<evidence type="ECO:0000256" key="8">
    <source>
        <dbReference type="SAM" id="MobiDB-lite"/>
    </source>
</evidence>
<gene>
    <name evidence="7" type="primary">tatC</name>
    <name evidence="9" type="ORF">AVDCRST_MAG65-588</name>
</gene>
<dbReference type="HAMAP" id="MF_00902">
    <property type="entry name" value="TatC"/>
    <property type="match status" value="1"/>
</dbReference>
<comment type="subunit">
    <text evidence="7">The Tat system comprises two distinct complexes: a TatABC complex, containing multiple copies of TatA, TatB and TatC subunits, and a separate TatA complex, containing only TatA subunits. Substrates initially bind to the TatABC complex, which probably triggers association of the separate TatA complex to form the active translocon.</text>
</comment>
<feature type="region of interest" description="Disordered" evidence="8">
    <location>
        <begin position="335"/>
        <end position="367"/>
    </location>
</feature>
<keyword evidence="3 7" id="KW-0653">Protein transport</keyword>
<proteinExistence type="inferred from homology"/>
<comment type="similarity">
    <text evidence="7">Belongs to the TatC family.</text>
</comment>
<sequence length="367" mass="40833">MATAIRRPVSHEDRLSLTEHLDELRSRLIISVLILLGCFAFTFWQNETILKLVNEPLQQTQNLEGDKRSNDPLEQNARFQRQTAQAFRAEARSFQQQQRLYSELALAADGAAERRAYQAAARAAGAAATVTARAADAEPVNKGRLPVTLGVAEPFTTTVSVAFYGALLLAFPFLLFQAYSFILPAFAPGERKVALPLMMMFPVLFISGVAFGYFVVLPRAIDFLQNFNDDDFDILIQAKDYYKFAVMFVGSIGLLFQIPIVVIAVTRLGIVTPRQLQKNWGYVLLGLAVLAAVATPTPDPITMLLAMVPLFLLFEASILVSAWLNKVRPPGSLWGEDFDEFDEPVEDDEPEADDDLSLKPFENDHQD</sequence>
<accession>A0A6J4RHG6</accession>
<keyword evidence="6 7" id="KW-0472">Membrane</keyword>
<reference evidence="9" key="1">
    <citation type="submission" date="2020-02" db="EMBL/GenBank/DDBJ databases">
        <authorList>
            <person name="Meier V. D."/>
        </authorList>
    </citation>
    <scope>NUCLEOTIDE SEQUENCE</scope>
    <source>
        <strain evidence="9">AVDCRST_MAG65</strain>
    </source>
</reference>
<feature type="transmembrane region" description="Helical" evidence="7">
    <location>
        <begin position="241"/>
        <end position="268"/>
    </location>
</feature>
<keyword evidence="7" id="KW-1003">Cell membrane</keyword>
<feature type="transmembrane region" description="Helical" evidence="7">
    <location>
        <begin position="199"/>
        <end position="221"/>
    </location>
</feature>
<feature type="transmembrane region" description="Helical" evidence="7">
    <location>
        <begin position="303"/>
        <end position="324"/>
    </location>
</feature>
<dbReference type="GO" id="GO:0033281">
    <property type="term" value="C:TAT protein transport complex"/>
    <property type="evidence" value="ECO:0007669"/>
    <property type="project" value="UniProtKB-UniRule"/>
</dbReference>
<comment type="subcellular location">
    <subcellularLocation>
        <location evidence="7">Cell membrane</location>
        <topology evidence="7">Multi-pass membrane protein</topology>
    </subcellularLocation>
    <subcellularLocation>
        <location evidence="1">Membrane</location>
        <topology evidence="1">Multi-pass membrane protein</topology>
    </subcellularLocation>
</comment>
<evidence type="ECO:0000313" key="9">
    <source>
        <dbReference type="EMBL" id="CAA9468989.1"/>
    </source>
</evidence>
<dbReference type="EMBL" id="CADCVL010000102">
    <property type="protein sequence ID" value="CAA9468989.1"/>
    <property type="molecule type" value="Genomic_DNA"/>
</dbReference>
<evidence type="ECO:0000256" key="4">
    <source>
        <dbReference type="ARBA" id="ARBA00022989"/>
    </source>
</evidence>
<dbReference type="InterPro" id="IPR002033">
    <property type="entry name" value="TatC"/>
</dbReference>
<organism evidence="9">
    <name type="scientific">uncultured Solirubrobacteraceae bacterium</name>
    <dbReference type="NCBI Taxonomy" id="1162706"/>
    <lineage>
        <taxon>Bacteria</taxon>
        <taxon>Bacillati</taxon>
        <taxon>Actinomycetota</taxon>
        <taxon>Thermoleophilia</taxon>
        <taxon>Solirubrobacterales</taxon>
        <taxon>Solirubrobacteraceae</taxon>
        <taxon>environmental samples</taxon>
    </lineage>
</organism>
<evidence type="ECO:0000256" key="1">
    <source>
        <dbReference type="ARBA" id="ARBA00004141"/>
    </source>
</evidence>
<dbReference type="PANTHER" id="PTHR30371:SF0">
    <property type="entry name" value="SEC-INDEPENDENT PROTEIN TRANSLOCASE PROTEIN TATC, CHLOROPLASTIC-RELATED"/>
    <property type="match status" value="1"/>
</dbReference>
<keyword evidence="2 7" id="KW-0812">Transmembrane</keyword>
<keyword evidence="4 7" id="KW-1133">Transmembrane helix</keyword>
<feature type="transmembrane region" description="Helical" evidence="7">
    <location>
        <begin position="24"/>
        <end position="44"/>
    </location>
</feature>